<proteinExistence type="predicted"/>
<feature type="compositionally biased region" description="Polar residues" evidence="1">
    <location>
        <begin position="87"/>
        <end position="104"/>
    </location>
</feature>
<gene>
    <name evidence="2" type="ORF">O9K51_09290</name>
</gene>
<organism evidence="2 3">
    <name type="scientific">Purpureocillium lavendulum</name>
    <dbReference type="NCBI Taxonomy" id="1247861"/>
    <lineage>
        <taxon>Eukaryota</taxon>
        <taxon>Fungi</taxon>
        <taxon>Dikarya</taxon>
        <taxon>Ascomycota</taxon>
        <taxon>Pezizomycotina</taxon>
        <taxon>Sordariomycetes</taxon>
        <taxon>Hypocreomycetidae</taxon>
        <taxon>Hypocreales</taxon>
        <taxon>Ophiocordycipitaceae</taxon>
        <taxon>Purpureocillium</taxon>
    </lineage>
</organism>
<feature type="region of interest" description="Disordered" evidence="1">
    <location>
        <begin position="589"/>
        <end position="610"/>
    </location>
</feature>
<keyword evidence="3" id="KW-1185">Reference proteome</keyword>
<sequence>MASQGSQGVDNAGGEKLRISMTNLILGRNPIVSGNRPDQRKKESAKPQAPADDPGGEADNIDETPSAAVQADRNGEETAPEGGDGTETGSVDASSCSHGNSSDACSDCKNDYSDCGEAEDNSEEGLASAEGADTSSTGGDNDQLQDASTSADNSMADVNSEVTGESSSMADSAPESGPEPAQQGATETDSAAEKGSSAPSDSGIESGGGHDSSGKDDNASTGISTPGADSSNEVASDQVIHKEASPGNTKDKGKGPAIDYGWSISEDHLLRGMKEGGTMTWVEIGRALNRGKNDVKWRWKILQKGDVANNPTTTDDNNTSPTNEPHSSITELSGVGKGAHGPGKAGKARATPSKGNCAGATSTDEAVDAANAAHGPRGKGKARATPLDHVGKWRKGKRNTKVASNKNAGSSFTAAAAAEYDESGEDADAEQEILSGEEASSEASIIVDDKDEDDEDYDANYYGWPHKNRHDIKYLHNEVYRDLYPNIIDPEPDEFFGEEDCAVLASVASKYTQSRFLEMQANFYNVTGRLVPLHLLRDKILRAEAEAAGLHYEPSTSLSPPAAAQSAVDEDAKRRNTVVEKWVQGVEEAGQSCEAGPAPKADFDDEDAAL</sequence>
<feature type="compositionally biased region" description="Low complexity" evidence="1">
    <location>
        <begin position="309"/>
        <end position="323"/>
    </location>
</feature>
<keyword evidence="2" id="KW-0238">DNA-binding</keyword>
<feature type="compositionally biased region" description="Polar residues" evidence="1">
    <location>
        <begin position="401"/>
        <end position="413"/>
    </location>
</feature>
<feature type="compositionally biased region" description="Low complexity" evidence="1">
    <location>
        <begin position="432"/>
        <end position="446"/>
    </location>
</feature>
<dbReference type="Proteomes" id="UP001163105">
    <property type="component" value="Unassembled WGS sequence"/>
</dbReference>
<reference evidence="2" key="1">
    <citation type="submission" date="2023-01" db="EMBL/GenBank/DDBJ databases">
        <title>The growth and conidiation of Purpureocillium lavendulum are regulated by nitrogen source and histone H3K14 acetylation.</title>
        <authorList>
            <person name="Tang P."/>
            <person name="Han J."/>
            <person name="Zhang C."/>
            <person name="Tang P."/>
            <person name="Qi F."/>
            <person name="Zhang K."/>
            <person name="Liang L."/>
        </authorList>
    </citation>
    <scope>NUCLEOTIDE SEQUENCE</scope>
    <source>
        <strain evidence="2">YMF1.00683</strain>
    </source>
</reference>
<dbReference type="EMBL" id="JAQHRD010000008">
    <property type="protein sequence ID" value="KAJ6438695.1"/>
    <property type="molecule type" value="Genomic_DNA"/>
</dbReference>
<dbReference type="AlphaFoldDB" id="A0AB34FIE1"/>
<accession>A0AB34FIE1</accession>
<evidence type="ECO:0000313" key="3">
    <source>
        <dbReference type="Proteomes" id="UP001163105"/>
    </source>
</evidence>
<evidence type="ECO:0000313" key="2">
    <source>
        <dbReference type="EMBL" id="KAJ6438695.1"/>
    </source>
</evidence>
<feature type="compositionally biased region" description="Acidic residues" evidence="1">
    <location>
        <begin position="114"/>
        <end position="123"/>
    </location>
</feature>
<feature type="region of interest" description="Disordered" evidence="1">
    <location>
        <begin position="551"/>
        <end position="572"/>
    </location>
</feature>
<feature type="compositionally biased region" description="Gly residues" evidence="1">
    <location>
        <begin position="335"/>
        <end position="344"/>
    </location>
</feature>
<feature type="compositionally biased region" description="Polar residues" evidence="1">
    <location>
        <begin position="219"/>
        <end position="235"/>
    </location>
</feature>
<feature type="region of interest" description="Disordered" evidence="1">
    <location>
        <begin position="304"/>
        <end position="448"/>
    </location>
</feature>
<protein>
    <submittedName>
        <fullName evidence="2">Myb-like DNA-binding domain-containing protein</fullName>
    </submittedName>
</protein>
<comment type="caution">
    <text evidence="2">The sequence shown here is derived from an EMBL/GenBank/DDBJ whole genome shotgun (WGS) entry which is preliminary data.</text>
</comment>
<feature type="compositionally biased region" description="Polar residues" evidence="1">
    <location>
        <begin position="133"/>
        <end position="170"/>
    </location>
</feature>
<feature type="compositionally biased region" description="Acidic residues" evidence="1">
    <location>
        <begin position="419"/>
        <end position="431"/>
    </location>
</feature>
<dbReference type="GO" id="GO:0003677">
    <property type="term" value="F:DNA binding"/>
    <property type="evidence" value="ECO:0007669"/>
    <property type="project" value="UniProtKB-KW"/>
</dbReference>
<feature type="region of interest" description="Disordered" evidence="1">
    <location>
        <begin position="21"/>
        <end position="260"/>
    </location>
</feature>
<feature type="compositionally biased region" description="Basic and acidic residues" evidence="1">
    <location>
        <begin position="239"/>
        <end position="254"/>
    </location>
</feature>
<name>A0AB34FIE1_9HYPO</name>
<evidence type="ECO:0000256" key="1">
    <source>
        <dbReference type="SAM" id="MobiDB-lite"/>
    </source>
</evidence>